<dbReference type="OrthoDB" id="5370059at2759"/>
<evidence type="ECO:0008006" key="4">
    <source>
        <dbReference type="Google" id="ProtNLM"/>
    </source>
</evidence>
<dbReference type="Gene3D" id="2.130.10.30">
    <property type="entry name" value="Regulator of chromosome condensation 1/beta-lactamase-inhibitor protein II"/>
    <property type="match status" value="1"/>
</dbReference>
<evidence type="ECO:0000256" key="1">
    <source>
        <dbReference type="PROSITE-ProRule" id="PRU00235"/>
    </source>
</evidence>
<protein>
    <recommendedName>
        <fullName evidence="4">RCC1 domain-containing protein 1</fullName>
    </recommendedName>
</protein>
<dbReference type="PRINTS" id="PR00633">
    <property type="entry name" value="RCCNDNSATION"/>
</dbReference>
<keyword evidence="3" id="KW-1185">Reference proteome</keyword>
<dbReference type="Proteomes" id="UP000694569">
    <property type="component" value="Unplaced"/>
</dbReference>
<feature type="repeat" description="RCC1" evidence="1">
    <location>
        <begin position="171"/>
        <end position="222"/>
    </location>
</feature>
<dbReference type="InterPro" id="IPR052830">
    <property type="entry name" value="RCC1_domain-containing"/>
</dbReference>
<feature type="repeat" description="RCC1" evidence="1">
    <location>
        <begin position="1"/>
        <end position="57"/>
    </location>
</feature>
<organism evidence="2 3">
    <name type="scientific">Leptobrachium leishanense</name>
    <name type="common">Leishan spiny toad</name>
    <dbReference type="NCBI Taxonomy" id="445787"/>
    <lineage>
        <taxon>Eukaryota</taxon>
        <taxon>Metazoa</taxon>
        <taxon>Chordata</taxon>
        <taxon>Craniata</taxon>
        <taxon>Vertebrata</taxon>
        <taxon>Euteleostomi</taxon>
        <taxon>Amphibia</taxon>
        <taxon>Batrachia</taxon>
        <taxon>Anura</taxon>
        <taxon>Pelobatoidea</taxon>
        <taxon>Megophryidae</taxon>
        <taxon>Leptobrachium</taxon>
    </lineage>
</organism>
<name>A0A8C5LZ88_9ANUR</name>
<dbReference type="GeneTree" id="ENSGT00940000164520"/>
<dbReference type="SUPFAM" id="SSF50985">
    <property type="entry name" value="RCC1/BLIP-II"/>
    <property type="match status" value="1"/>
</dbReference>
<dbReference type="InterPro" id="IPR009091">
    <property type="entry name" value="RCC1/BLIP-II"/>
</dbReference>
<dbReference type="AlphaFoldDB" id="A0A8C5LZ88"/>
<dbReference type="Pfam" id="PF00415">
    <property type="entry name" value="RCC1"/>
    <property type="match status" value="3"/>
</dbReference>
<feature type="repeat" description="RCC1" evidence="1">
    <location>
        <begin position="223"/>
        <end position="299"/>
    </location>
</feature>
<reference evidence="2" key="2">
    <citation type="submission" date="2025-09" db="UniProtKB">
        <authorList>
            <consortium name="Ensembl"/>
        </authorList>
    </citation>
    <scope>IDENTIFICATION</scope>
</reference>
<evidence type="ECO:0000313" key="2">
    <source>
        <dbReference type="Ensembl" id="ENSLLEP00000007252.1"/>
    </source>
</evidence>
<dbReference type="PROSITE" id="PS00626">
    <property type="entry name" value="RCC1_2"/>
    <property type="match status" value="2"/>
</dbReference>
<reference evidence="2" key="1">
    <citation type="submission" date="2025-08" db="UniProtKB">
        <authorList>
            <consortium name="Ensembl"/>
        </authorList>
    </citation>
    <scope>IDENTIFICATION</scope>
</reference>
<feature type="repeat" description="RCC1" evidence="1">
    <location>
        <begin position="300"/>
        <end position="343"/>
    </location>
</feature>
<dbReference type="PANTHER" id="PTHR46849">
    <property type="entry name" value="RCC1 DOMAIN-CONTAINING PROTEIN 1"/>
    <property type="match status" value="1"/>
</dbReference>
<dbReference type="PROSITE" id="PS50012">
    <property type="entry name" value="RCC1_3"/>
    <property type="match status" value="4"/>
</dbReference>
<dbReference type="Ensembl" id="ENSLLET00000007551.1">
    <property type="protein sequence ID" value="ENSLLEP00000007252.1"/>
    <property type="gene ID" value="ENSLLEG00000004588.1"/>
</dbReference>
<sequence length="343" mass="37872">MVWFGFGHRGFGQLGDAENPSLELPEPAQIPGPRVQSQDVIIKAVPGWSYTAYLTADGSLLLCGFVKGEPWQDLHFPDLGCLDVLPSEKYLVVHFKEQVECWETKSLGLAGDPPEPMWKMNLPGGLRKAFPLVANGYVLPQPPFFRELPLKVEALRLSLGNEHAVLLTSCRTVLTWGAGRHGELGHGDLEDVFEPRIVDALNGLHMSEVAAGGWHSACISDGGDIYCWGWNESGQLGLPSKTLAQERGDTEVTITGDDRDEGSEFITIQSFPALIDLPQESEALKISCGSRHTACVTRSGELYTWGWGRYGQLGHKDIKTLDHPTRVEYFSRKQLYVKDVVSQ</sequence>
<proteinExistence type="predicted"/>
<dbReference type="InterPro" id="IPR000408">
    <property type="entry name" value="Reg_chr_condens"/>
</dbReference>
<accession>A0A8C5LZ88</accession>
<dbReference type="PANTHER" id="PTHR46849:SF1">
    <property type="entry name" value="RCC1 DOMAIN-CONTAINING PROTEIN 1"/>
    <property type="match status" value="1"/>
</dbReference>
<evidence type="ECO:0000313" key="3">
    <source>
        <dbReference type="Proteomes" id="UP000694569"/>
    </source>
</evidence>